<keyword evidence="7" id="KW-0472">Membrane</keyword>
<feature type="compositionally biased region" description="Low complexity" evidence="6">
    <location>
        <begin position="103"/>
        <end position="114"/>
    </location>
</feature>
<dbReference type="InterPro" id="IPR011029">
    <property type="entry name" value="DEATH-like_dom_sf"/>
</dbReference>
<evidence type="ECO:0000256" key="7">
    <source>
        <dbReference type="SAM" id="Phobius"/>
    </source>
</evidence>
<feature type="region of interest" description="Disordered" evidence="6">
    <location>
        <begin position="174"/>
        <end position="240"/>
    </location>
</feature>
<evidence type="ECO:0000256" key="5">
    <source>
        <dbReference type="ARBA" id="ARBA00022859"/>
    </source>
</evidence>
<feature type="compositionally biased region" description="Low complexity" evidence="6">
    <location>
        <begin position="381"/>
        <end position="390"/>
    </location>
</feature>
<feature type="region of interest" description="Disordered" evidence="6">
    <location>
        <begin position="268"/>
        <end position="338"/>
    </location>
</feature>
<keyword evidence="2" id="KW-0597">Phosphoprotein</keyword>
<keyword evidence="1" id="KW-1017">Isopeptide bond</keyword>
<protein>
    <submittedName>
        <fullName evidence="9">MAVS protein</fullName>
    </submittedName>
</protein>
<feature type="domain" description="Caspase recruitment" evidence="8">
    <location>
        <begin position="8"/>
        <end position="91"/>
    </location>
</feature>
<feature type="non-terminal residue" evidence="9">
    <location>
        <position position="655"/>
    </location>
</feature>
<organism evidence="9 10">
    <name type="scientific">Steatornis caripensis</name>
    <name type="common">Oilbird</name>
    <dbReference type="NCBI Taxonomy" id="48435"/>
    <lineage>
        <taxon>Eukaryota</taxon>
        <taxon>Metazoa</taxon>
        <taxon>Chordata</taxon>
        <taxon>Craniata</taxon>
        <taxon>Vertebrata</taxon>
        <taxon>Euteleostomi</taxon>
        <taxon>Archelosauria</taxon>
        <taxon>Archosauria</taxon>
        <taxon>Dinosauria</taxon>
        <taxon>Saurischia</taxon>
        <taxon>Theropoda</taxon>
        <taxon>Coelurosauria</taxon>
        <taxon>Aves</taxon>
        <taxon>Neognathae</taxon>
        <taxon>Neoaves</taxon>
        <taxon>Strisores</taxon>
        <taxon>Caprimulgiformes</taxon>
        <taxon>Steatornithidae</taxon>
        <taxon>Steatornis</taxon>
    </lineage>
</organism>
<evidence type="ECO:0000256" key="2">
    <source>
        <dbReference type="ARBA" id="ARBA00022553"/>
    </source>
</evidence>
<feature type="region of interest" description="Disordered" evidence="6">
    <location>
        <begin position="581"/>
        <end position="626"/>
    </location>
</feature>
<feature type="region of interest" description="Disordered" evidence="6">
    <location>
        <begin position="366"/>
        <end position="421"/>
    </location>
</feature>
<keyword evidence="7" id="KW-1133">Transmembrane helix</keyword>
<name>A0A7K6W4S4_STECA</name>
<gene>
    <name evidence="9" type="primary">Mavs</name>
    <name evidence="9" type="ORF">STECAR_R11660</name>
</gene>
<feature type="non-terminal residue" evidence="9">
    <location>
        <position position="1"/>
    </location>
</feature>
<evidence type="ECO:0000313" key="10">
    <source>
        <dbReference type="Proteomes" id="UP000516988"/>
    </source>
</evidence>
<proteinExistence type="predicted"/>
<dbReference type="AlphaFoldDB" id="A0A7K6W4S4"/>
<evidence type="ECO:0000256" key="6">
    <source>
        <dbReference type="SAM" id="MobiDB-lite"/>
    </source>
</evidence>
<sequence length="655" mass="68767">MGFAEDKVYDYILRNLKNFKNIRVASLADSLSCLTDADRDELHAREETRGSQATVYKFYQHLKCRQGWVPDLIDALRHNNAGHLADELQRVYDSWQARPPAPAAASFPPVASDARPTVSSIGAQTSPLGPNPAPGAPLAEQPCRDLPTGSHPPLLPGVATTVSTDLDARTPVQESLPKNLLKQESPSLPPPRSTVCDGVSNGRGAEGHLSHPIEATQAAEGTPRAGSVAVTSAAAPDRGRDWLSRQQHPVCVDNGCFGNANHLHRGAPGLGLGRSLPPRDAGAARSSEQPRNEPEEDFYVSTELPPRLEETPRSGGPQPPDSLPKKQAVPGSEHGEHLGSFVDVRSPLLIQQQFDVEQKRGRMLQEHGGALGGDGDTRMETTTPAATPAPRDSSPSCDTSVKPPVREGEVSAGDMAGSTPSMPTKEEVLLASVDPLLTAAGSFEGRAGRTASRVSSATSIWAPCSNVERDVELSKTSGILPTAGESPEAAGGCLSSQGPSGPCSRVSASLTFSSDPLMMSTDSSSSGETLFRVFSRCPALVAREDPGAEEAAGPSRDSHLPLNWDSTSLGTHEVRVDHYPSTQLGAGSDLRDGADPLGNPPVVGSGRGRGAATSSPQANIPPDDSNKPSLAYIIPAVGIAVISVVAFLVYARLQK</sequence>
<feature type="transmembrane region" description="Helical" evidence="7">
    <location>
        <begin position="630"/>
        <end position="651"/>
    </location>
</feature>
<feature type="compositionally biased region" description="Polar residues" evidence="6">
    <location>
        <begin position="117"/>
        <end position="126"/>
    </location>
</feature>
<dbReference type="OrthoDB" id="9909785at2759"/>
<keyword evidence="3" id="KW-0399">Innate immunity</keyword>
<feature type="region of interest" description="Disordered" evidence="6">
    <location>
        <begin position="480"/>
        <end position="505"/>
    </location>
</feature>
<dbReference type="EMBL" id="VZSC01004857">
    <property type="protein sequence ID" value="NWX42307.1"/>
    <property type="molecule type" value="Genomic_DNA"/>
</dbReference>
<keyword evidence="5" id="KW-0391">Immunity</keyword>
<evidence type="ECO:0000313" key="9">
    <source>
        <dbReference type="EMBL" id="NWX42307.1"/>
    </source>
</evidence>
<feature type="compositionally biased region" description="Low complexity" evidence="6">
    <location>
        <begin position="600"/>
        <end position="616"/>
    </location>
</feature>
<evidence type="ECO:0000259" key="8">
    <source>
        <dbReference type="Pfam" id="PF16739"/>
    </source>
</evidence>
<accession>A0A7K6W4S4</accession>
<evidence type="ECO:0000256" key="1">
    <source>
        <dbReference type="ARBA" id="ARBA00022499"/>
    </source>
</evidence>
<feature type="region of interest" description="Disordered" evidence="6">
    <location>
        <begin position="102"/>
        <end position="153"/>
    </location>
</feature>
<keyword evidence="4" id="KW-0832">Ubl conjugation</keyword>
<evidence type="ECO:0000256" key="4">
    <source>
        <dbReference type="ARBA" id="ARBA00022843"/>
    </source>
</evidence>
<comment type="caution">
    <text evidence="9">The sequence shown here is derived from an EMBL/GenBank/DDBJ whole genome shotgun (WGS) entry which is preliminary data.</text>
</comment>
<keyword evidence="10" id="KW-1185">Reference proteome</keyword>
<dbReference type="GO" id="GO:0045087">
    <property type="term" value="P:innate immune response"/>
    <property type="evidence" value="ECO:0007669"/>
    <property type="project" value="UniProtKB-KW"/>
</dbReference>
<reference evidence="9 10" key="1">
    <citation type="submission" date="2019-09" db="EMBL/GenBank/DDBJ databases">
        <title>Bird 10,000 Genomes (B10K) Project - Family phase.</title>
        <authorList>
            <person name="Zhang G."/>
        </authorList>
    </citation>
    <scope>NUCLEOTIDE SEQUENCE [LARGE SCALE GENOMIC DNA]</scope>
    <source>
        <strain evidence="9">OUT-0004</strain>
    </source>
</reference>
<keyword evidence="7" id="KW-0812">Transmembrane</keyword>
<dbReference type="Gene3D" id="1.10.533.10">
    <property type="entry name" value="Death Domain, Fas"/>
    <property type="match status" value="1"/>
</dbReference>
<dbReference type="GO" id="GO:0005737">
    <property type="term" value="C:cytoplasm"/>
    <property type="evidence" value="ECO:0007669"/>
    <property type="project" value="UniProtKB-ARBA"/>
</dbReference>
<feature type="region of interest" description="Disordered" evidence="6">
    <location>
        <begin position="545"/>
        <end position="566"/>
    </location>
</feature>
<evidence type="ECO:0000256" key="3">
    <source>
        <dbReference type="ARBA" id="ARBA00022588"/>
    </source>
</evidence>
<dbReference type="InterPro" id="IPR031964">
    <property type="entry name" value="CARD_dom"/>
</dbReference>
<dbReference type="Proteomes" id="UP000516988">
    <property type="component" value="Unassembled WGS sequence"/>
</dbReference>
<dbReference type="Pfam" id="PF16739">
    <property type="entry name" value="CARD_2"/>
    <property type="match status" value="1"/>
</dbReference>